<feature type="signal peptide" evidence="1">
    <location>
        <begin position="1"/>
        <end position="24"/>
    </location>
</feature>
<dbReference type="InterPro" id="IPR015168">
    <property type="entry name" value="SsuA/THI5"/>
</dbReference>
<proteinExistence type="predicted"/>
<gene>
    <name evidence="3" type="ORF">OHAE_4370</name>
</gene>
<evidence type="ECO:0000259" key="2">
    <source>
        <dbReference type="Pfam" id="PF09084"/>
    </source>
</evidence>
<organism evidence="3 4">
    <name type="scientific">Ochrobactrum soli</name>
    <dbReference type="NCBI Taxonomy" id="2448455"/>
    <lineage>
        <taxon>Bacteria</taxon>
        <taxon>Pseudomonadati</taxon>
        <taxon>Pseudomonadota</taxon>
        <taxon>Alphaproteobacteria</taxon>
        <taxon>Hyphomicrobiales</taxon>
        <taxon>Brucellaceae</taxon>
        <taxon>Brucella/Ochrobactrum group</taxon>
        <taxon>Ochrobactrum</taxon>
    </lineage>
</organism>
<dbReference type="EMBL" id="OOFM01000001">
    <property type="protein sequence ID" value="SPL61578.1"/>
    <property type="molecule type" value="Genomic_DNA"/>
</dbReference>
<dbReference type="Proteomes" id="UP000246073">
    <property type="component" value="Unassembled WGS sequence"/>
</dbReference>
<dbReference type="SUPFAM" id="SSF53850">
    <property type="entry name" value="Periplasmic binding protein-like II"/>
    <property type="match status" value="1"/>
</dbReference>
<feature type="chain" id="PRO_5015141059" evidence="1">
    <location>
        <begin position="25"/>
        <end position="307"/>
    </location>
</feature>
<dbReference type="PANTHER" id="PTHR30024">
    <property type="entry name" value="ALIPHATIC SULFONATES-BINDING PROTEIN-RELATED"/>
    <property type="match status" value="1"/>
</dbReference>
<keyword evidence="1" id="KW-0732">Signal</keyword>
<dbReference type="AlphaFoldDB" id="A0A2P9HBU9"/>
<dbReference type="RefSeq" id="WP_109365812.1">
    <property type="nucleotide sequence ID" value="NZ_OOFM01000001.1"/>
</dbReference>
<evidence type="ECO:0000313" key="3">
    <source>
        <dbReference type="EMBL" id="SPL61578.1"/>
    </source>
</evidence>
<dbReference type="Pfam" id="PF09084">
    <property type="entry name" value="NMT1"/>
    <property type="match status" value="1"/>
</dbReference>
<feature type="domain" description="SsuA/THI5-like" evidence="2">
    <location>
        <begin position="35"/>
        <end position="228"/>
    </location>
</feature>
<accession>A0A2P9HBU9</accession>
<evidence type="ECO:0000256" key="1">
    <source>
        <dbReference type="SAM" id="SignalP"/>
    </source>
</evidence>
<dbReference type="CDD" id="cd01008">
    <property type="entry name" value="PBP2_NrtA_SsuA_CpmA_like"/>
    <property type="match status" value="1"/>
</dbReference>
<name>A0A2P9HBU9_9HYPH</name>
<protein>
    <submittedName>
        <fullName evidence="3">ABC transporter substrate-binding protein</fullName>
    </submittedName>
</protein>
<evidence type="ECO:0000313" key="4">
    <source>
        <dbReference type="Proteomes" id="UP000246073"/>
    </source>
</evidence>
<dbReference type="Gene3D" id="3.40.190.10">
    <property type="entry name" value="Periplasmic binding protein-like II"/>
    <property type="match status" value="2"/>
</dbReference>
<reference evidence="4" key="1">
    <citation type="submission" date="2017-12" db="EMBL/GenBank/DDBJ databases">
        <authorList>
            <person name="Diaz M."/>
        </authorList>
    </citation>
    <scope>NUCLEOTIDE SEQUENCE [LARGE SCALE GENOMIC DNA]</scope>
    <source>
        <strain evidence="4">FI11154</strain>
    </source>
</reference>
<sequence>MSIIRNLINAAFCGLALTATAAKAETLTVALGTDPAFISVYVAEQRGLFEKAGLDVKLLRMAQGGDAMDAVVAGQATFGIAADQTVMIRLARADIKPLAVVSESGTHLELISRPDIGDPSQIKKLGVIKGTVSEYAAVMLLKKYQLDPSAVTLVPAGAPDLPALLQRGDVDAFFGWPPFNEQGRQQGGKTLLTSGDVGYVYTMWLSAQGEWLKTHQEEAKKFLAVVAEVNRDITTDRNAAAIDFQKATRMRAADTVPLIERLSFQTRDFSEADLVSLAGIADFLYEQKRTPQRVNIENYVQKGFFKE</sequence>